<sequence length="170" mass="19745">MNYFPNNTPDHFQTKVAYPITLNGEWECCLREVTISGKYFTIHPDYNDSYSLETIENVESSSLTPEFVIPLYNEDYQEFTEGVNANVKKLIEDPPITFSLIENKTKIKINVKPYWKGAAIALKEFRKTDYIAFSITVDGEIRNRFNLPLDQLNVLMKGVEAIHEYVKDYN</sequence>
<accession>A0A8X7B7V8</accession>
<comment type="caution">
    <text evidence="1">The sequence shown here is derived from an EMBL/GenBank/DDBJ whole genome shotgun (WGS) entry which is preliminary data.</text>
</comment>
<proteinExistence type="predicted"/>
<keyword evidence="2" id="KW-1185">Reference proteome</keyword>
<protein>
    <submittedName>
        <fullName evidence="1">Uncharacterized protein</fullName>
    </submittedName>
</protein>
<dbReference type="Proteomes" id="UP000887159">
    <property type="component" value="Unassembled WGS sequence"/>
</dbReference>
<name>A0A8X7B7V8_TRICX</name>
<evidence type="ECO:0000313" key="1">
    <source>
        <dbReference type="EMBL" id="GFY22458.1"/>
    </source>
</evidence>
<dbReference type="AlphaFoldDB" id="A0A8X7B7V8"/>
<gene>
    <name evidence="1" type="primary">AVEN_105514_1</name>
    <name evidence="1" type="ORF">TNCV_2177191</name>
</gene>
<reference evidence="1" key="1">
    <citation type="submission" date="2020-08" db="EMBL/GenBank/DDBJ databases">
        <title>Multicomponent nature underlies the extraordinary mechanical properties of spider dragline silk.</title>
        <authorList>
            <person name="Kono N."/>
            <person name="Nakamura H."/>
            <person name="Mori M."/>
            <person name="Yoshida Y."/>
            <person name="Ohtoshi R."/>
            <person name="Malay A.D."/>
            <person name="Moran D.A.P."/>
            <person name="Tomita M."/>
            <person name="Numata K."/>
            <person name="Arakawa K."/>
        </authorList>
    </citation>
    <scope>NUCLEOTIDE SEQUENCE</scope>
</reference>
<dbReference type="EMBL" id="BMAU01021361">
    <property type="protein sequence ID" value="GFY22458.1"/>
    <property type="molecule type" value="Genomic_DNA"/>
</dbReference>
<organism evidence="1 2">
    <name type="scientific">Trichonephila clavipes</name>
    <name type="common">Golden silk orbweaver</name>
    <name type="synonym">Nephila clavipes</name>
    <dbReference type="NCBI Taxonomy" id="2585209"/>
    <lineage>
        <taxon>Eukaryota</taxon>
        <taxon>Metazoa</taxon>
        <taxon>Ecdysozoa</taxon>
        <taxon>Arthropoda</taxon>
        <taxon>Chelicerata</taxon>
        <taxon>Arachnida</taxon>
        <taxon>Araneae</taxon>
        <taxon>Araneomorphae</taxon>
        <taxon>Entelegynae</taxon>
        <taxon>Araneoidea</taxon>
        <taxon>Nephilidae</taxon>
        <taxon>Trichonephila</taxon>
    </lineage>
</organism>
<evidence type="ECO:0000313" key="2">
    <source>
        <dbReference type="Proteomes" id="UP000887159"/>
    </source>
</evidence>